<dbReference type="RefSeq" id="WP_064123842.1">
    <property type="nucleotide sequence ID" value="NZ_CP015243.1"/>
</dbReference>
<keyword evidence="7" id="KW-1185">Reference proteome</keyword>
<keyword evidence="2" id="KW-0805">Transcription regulation</keyword>
<dbReference type="SUPFAM" id="SSF46785">
    <property type="entry name" value="Winged helix' DNA-binding domain"/>
    <property type="match status" value="1"/>
</dbReference>
<dbReference type="EMBL" id="CP015243">
    <property type="protein sequence ID" value="ANF58988.1"/>
    <property type="molecule type" value="Genomic_DNA"/>
</dbReference>
<organism evidence="6 7">
    <name type="scientific">Halotalea alkalilenta</name>
    <dbReference type="NCBI Taxonomy" id="376489"/>
    <lineage>
        <taxon>Bacteria</taxon>
        <taxon>Pseudomonadati</taxon>
        <taxon>Pseudomonadota</taxon>
        <taxon>Gammaproteobacteria</taxon>
        <taxon>Oceanospirillales</taxon>
        <taxon>Halomonadaceae</taxon>
        <taxon>Halotalea</taxon>
    </lineage>
</organism>
<accession>A0A172YID4</accession>
<dbReference type="Gene3D" id="3.40.190.290">
    <property type="match status" value="1"/>
</dbReference>
<dbReference type="GO" id="GO:0010628">
    <property type="term" value="P:positive regulation of gene expression"/>
    <property type="evidence" value="ECO:0007669"/>
    <property type="project" value="TreeGrafter"/>
</dbReference>
<dbReference type="PANTHER" id="PTHR30427:SF1">
    <property type="entry name" value="TRANSCRIPTIONAL ACTIVATOR PROTEIN LYSR"/>
    <property type="match status" value="1"/>
</dbReference>
<keyword evidence="4" id="KW-0804">Transcription</keyword>
<sequence>MNLRQIEIFHAILQSGSISAAARALNVSQPNVTRVLAHAEQQLGFLLFERHAQGLSPTPEALRLMPEIEQLMRQRAGIDTLIGRLKCGEAQHLRIGAAHALGQAVLPQTLIEAHRRLPQLSIELVTSHWDTLCEDLLRQRMDLALAFGQRPPEGIDCEVLGKRALMALFPPGIIPPERIGLDQLGEAPLLMQRQDPLGERLHAAIDAAGLELRSPWLIKTYAVIAEMVAAGAGIGVVDAFTAEHYRDRLGAAVLSPEIEAEVVLVTPSRRSLSLPALRFCELLRAQLGG</sequence>
<dbReference type="GO" id="GO:0009089">
    <property type="term" value="P:lysine biosynthetic process via diaminopimelate"/>
    <property type="evidence" value="ECO:0007669"/>
    <property type="project" value="TreeGrafter"/>
</dbReference>
<evidence type="ECO:0000313" key="6">
    <source>
        <dbReference type="EMBL" id="ANF58988.1"/>
    </source>
</evidence>
<dbReference type="InterPro" id="IPR036388">
    <property type="entry name" value="WH-like_DNA-bd_sf"/>
</dbReference>
<evidence type="ECO:0000256" key="2">
    <source>
        <dbReference type="ARBA" id="ARBA00023015"/>
    </source>
</evidence>
<reference evidence="6 7" key="1">
    <citation type="submission" date="2016-04" db="EMBL/GenBank/DDBJ databases">
        <title>Complete Genome Sequence of Halotalea alkalilenta IHB B 13600.</title>
        <authorList>
            <person name="Swarnkar M.K."/>
            <person name="Sharma A."/>
            <person name="Kaushal K."/>
            <person name="Soni R."/>
            <person name="Rana S."/>
            <person name="Singh A.K."/>
            <person name="Gulati A."/>
        </authorList>
    </citation>
    <scope>NUCLEOTIDE SEQUENCE [LARGE SCALE GENOMIC DNA]</scope>
    <source>
        <strain evidence="6 7">IHB B 13600</strain>
    </source>
</reference>
<dbReference type="Proteomes" id="UP000077875">
    <property type="component" value="Chromosome"/>
</dbReference>
<dbReference type="AlphaFoldDB" id="A0A172YID4"/>
<dbReference type="GO" id="GO:0003700">
    <property type="term" value="F:DNA-binding transcription factor activity"/>
    <property type="evidence" value="ECO:0007669"/>
    <property type="project" value="InterPro"/>
</dbReference>
<dbReference type="Gene3D" id="1.10.10.10">
    <property type="entry name" value="Winged helix-like DNA-binding domain superfamily/Winged helix DNA-binding domain"/>
    <property type="match status" value="1"/>
</dbReference>
<dbReference type="Pfam" id="PF00126">
    <property type="entry name" value="HTH_1"/>
    <property type="match status" value="1"/>
</dbReference>
<name>A0A172YID4_9GAMM</name>
<dbReference type="PROSITE" id="PS50931">
    <property type="entry name" value="HTH_LYSR"/>
    <property type="match status" value="1"/>
</dbReference>
<evidence type="ECO:0000256" key="1">
    <source>
        <dbReference type="ARBA" id="ARBA00009437"/>
    </source>
</evidence>
<proteinExistence type="inferred from homology"/>
<comment type="similarity">
    <text evidence="1">Belongs to the LysR transcriptional regulatory family.</text>
</comment>
<dbReference type="Pfam" id="PF03466">
    <property type="entry name" value="LysR_substrate"/>
    <property type="match status" value="1"/>
</dbReference>
<dbReference type="SUPFAM" id="SSF53850">
    <property type="entry name" value="Periplasmic binding protein-like II"/>
    <property type="match status" value="1"/>
</dbReference>
<feature type="domain" description="HTH lysR-type" evidence="5">
    <location>
        <begin position="1"/>
        <end position="58"/>
    </location>
</feature>
<dbReference type="GO" id="GO:0043565">
    <property type="term" value="F:sequence-specific DNA binding"/>
    <property type="evidence" value="ECO:0007669"/>
    <property type="project" value="TreeGrafter"/>
</dbReference>
<dbReference type="InterPro" id="IPR005119">
    <property type="entry name" value="LysR_subst-bd"/>
</dbReference>
<dbReference type="STRING" id="376489.A5892_17235"/>
<protein>
    <recommendedName>
        <fullName evidence="5">HTH lysR-type domain-containing protein</fullName>
    </recommendedName>
</protein>
<dbReference type="PRINTS" id="PR00039">
    <property type="entry name" value="HTHLYSR"/>
</dbReference>
<gene>
    <name evidence="6" type="ORF">A5892_17235</name>
</gene>
<evidence type="ECO:0000256" key="3">
    <source>
        <dbReference type="ARBA" id="ARBA00023125"/>
    </source>
</evidence>
<keyword evidence="3" id="KW-0238">DNA-binding</keyword>
<dbReference type="KEGG" id="haa:A5892_17235"/>
<evidence type="ECO:0000256" key="4">
    <source>
        <dbReference type="ARBA" id="ARBA00023163"/>
    </source>
</evidence>
<evidence type="ECO:0000313" key="7">
    <source>
        <dbReference type="Proteomes" id="UP000077875"/>
    </source>
</evidence>
<evidence type="ECO:0000259" key="5">
    <source>
        <dbReference type="PROSITE" id="PS50931"/>
    </source>
</evidence>
<dbReference type="PANTHER" id="PTHR30427">
    <property type="entry name" value="TRANSCRIPTIONAL ACTIVATOR PROTEIN LYSR"/>
    <property type="match status" value="1"/>
</dbReference>
<dbReference type="InterPro" id="IPR036390">
    <property type="entry name" value="WH_DNA-bd_sf"/>
</dbReference>
<dbReference type="InterPro" id="IPR000847">
    <property type="entry name" value="LysR_HTH_N"/>
</dbReference>